<feature type="transmembrane region" description="Helical" evidence="9">
    <location>
        <begin position="483"/>
        <end position="505"/>
    </location>
</feature>
<dbReference type="GO" id="GO:0016757">
    <property type="term" value="F:glycosyltransferase activity"/>
    <property type="evidence" value="ECO:0007669"/>
    <property type="project" value="UniProtKB-KW"/>
</dbReference>
<evidence type="ECO:0000256" key="1">
    <source>
        <dbReference type="ARBA" id="ARBA00004141"/>
    </source>
</evidence>
<evidence type="ECO:0008006" key="12">
    <source>
        <dbReference type="Google" id="ProtNLM"/>
    </source>
</evidence>
<proteinExistence type="inferred from homology"/>
<keyword evidence="2" id="KW-0328">Glycosyltransferase</keyword>
<evidence type="ECO:0000256" key="9">
    <source>
        <dbReference type="SAM" id="Phobius"/>
    </source>
</evidence>
<reference evidence="10 11" key="1">
    <citation type="submission" date="2019-05" db="EMBL/GenBank/DDBJ databases">
        <title>Nesterenkonia sp. GY239, isolated from the Southern Atlantic Ocean.</title>
        <authorList>
            <person name="Zhang G."/>
        </authorList>
    </citation>
    <scope>NUCLEOTIDE SEQUENCE [LARGE SCALE GENOMIC DNA]</scope>
    <source>
        <strain evidence="10 11">GY239</strain>
    </source>
</reference>
<dbReference type="Pfam" id="PF26314">
    <property type="entry name" value="MptA_B_family"/>
    <property type="match status" value="1"/>
</dbReference>
<name>A0A5R9A3Q8_9MICC</name>
<dbReference type="AlphaFoldDB" id="A0A5R9A3Q8"/>
<feature type="transmembrane region" description="Helical" evidence="9">
    <location>
        <begin position="314"/>
        <end position="334"/>
    </location>
</feature>
<dbReference type="NCBIfam" id="NF038066">
    <property type="entry name" value="MptB"/>
    <property type="match status" value="1"/>
</dbReference>
<sequence>MHRLAAGEAERPHLRSEGVPRALIQGFLGSLLVLFGSFGVGWLANGSVINRWFWVIPLRTEPWGVAVTTVALTLGCWVMFHAWLLLGRALREPERSPWPAGSLRIVNIATAVWSLPHLVCVPIFSRDVYAYLNQGRLVLAGGDPYQEGVSQLDNWFHFGTDPMWAQSETPYGPMFLWIEAAVMWLTSNQVDAAVLLFRLACVAGVVLIMIYLPKLAEHFGTHAGRAQWLACANPLFIISFISSAHNDALMMGFALAGIYAAATADKHWSRGVVATVLVTVSIGMKIISMVLLPFVALLWAAARAEGESGWMRKFRYWCLTAGLTGAILLLVGWVNGYGLRWIMVLAGTGDTGKSFWSPVGIVDDTLSNTLHALGQDADWTLDALRLAGRLASVLIVVLLMFIGRDRHIMQRMTWAFAALVVLSPIIHPWYLLWLLPLFAAVGVRNDWQTKWVVFTVGFFICYGAQDQLSVWEFLDLDQEMLRLSLATSAASMLLIALLPSARWMWTQGWFAAPLHFKAPGLGRTYALHTYDRIRLETVEPGRRASSGAHSAEQLHTGELPVTAEQSKAPQ</sequence>
<dbReference type="EMBL" id="VAWA01000015">
    <property type="protein sequence ID" value="TLP73160.1"/>
    <property type="molecule type" value="Genomic_DNA"/>
</dbReference>
<protein>
    <recommendedName>
        <fullName evidence="12">DUF2029 domain-containing protein</fullName>
    </recommendedName>
</protein>
<feature type="region of interest" description="Disordered" evidence="8">
    <location>
        <begin position="545"/>
        <end position="570"/>
    </location>
</feature>
<dbReference type="OrthoDB" id="5242303at2"/>
<dbReference type="InterPro" id="IPR049829">
    <property type="entry name" value="MptA/B-like"/>
</dbReference>
<feature type="transmembrane region" description="Helical" evidence="9">
    <location>
        <begin position="21"/>
        <end position="43"/>
    </location>
</feature>
<evidence type="ECO:0000313" key="11">
    <source>
        <dbReference type="Proteomes" id="UP000306544"/>
    </source>
</evidence>
<comment type="caution">
    <text evidence="10">The sequence shown here is derived from an EMBL/GenBank/DDBJ whole genome shotgun (WGS) entry which is preliminary data.</text>
</comment>
<organism evidence="10 11">
    <name type="scientific">Nesterenkonia sphaerica</name>
    <dbReference type="NCBI Taxonomy" id="1804988"/>
    <lineage>
        <taxon>Bacteria</taxon>
        <taxon>Bacillati</taxon>
        <taxon>Actinomycetota</taxon>
        <taxon>Actinomycetes</taxon>
        <taxon>Micrococcales</taxon>
        <taxon>Micrococcaceae</taxon>
        <taxon>Nesterenkonia</taxon>
    </lineage>
</organism>
<comment type="similarity">
    <text evidence="7">Belongs to the MptA/B family.</text>
</comment>
<feature type="transmembrane region" description="Helical" evidence="9">
    <location>
        <begin position="383"/>
        <end position="402"/>
    </location>
</feature>
<feature type="transmembrane region" description="Helical" evidence="9">
    <location>
        <begin position="451"/>
        <end position="471"/>
    </location>
</feature>
<evidence type="ECO:0000313" key="10">
    <source>
        <dbReference type="EMBL" id="TLP73160.1"/>
    </source>
</evidence>
<evidence type="ECO:0000256" key="6">
    <source>
        <dbReference type="ARBA" id="ARBA00023136"/>
    </source>
</evidence>
<feature type="transmembrane region" description="Helical" evidence="9">
    <location>
        <begin position="282"/>
        <end position="302"/>
    </location>
</feature>
<evidence type="ECO:0000256" key="8">
    <source>
        <dbReference type="SAM" id="MobiDB-lite"/>
    </source>
</evidence>
<gene>
    <name evidence="10" type="ORF">FEF27_10435</name>
</gene>
<evidence type="ECO:0000256" key="5">
    <source>
        <dbReference type="ARBA" id="ARBA00022989"/>
    </source>
</evidence>
<dbReference type="RefSeq" id="WP_138170804.1">
    <property type="nucleotide sequence ID" value="NZ_VAWA01000015.1"/>
</dbReference>
<evidence type="ECO:0000256" key="2">
    <source>
        <dbReference type="ARBA" id="ARBA00022676"/>
    </source>
</evidence>
<feature type="transmembrane region" description="Helical" evidence="9">
    <location>
        <begin position="414"/>
        <end position="439"/>
    </location>
</feature>
<dbReference type="GO" id="GO:0016020">
    <property type="term" value="C:membrane"/>
    <property type="evidence" value="ECO:0007669"/>
    <property type="project" value="UniProtKB-SubCell"/>
</dbReference>
<comment type="subcellular location">
    <subcellularLocation>
        <location evidence="1">Membrane</location>
        <topology evidence="1">Multi-pass membrane protein</topology>
    </subcellularLocation>
</comment>
<evidence type="ECO:0000256" key="7">
    <source>
        <dbReference type="ARBA" id="ARBA00043987"/>
    </source>
</evidence>
<evidence type="ECO:0000256" key="3">
    <source>
        <dbReference type="ARBA" id="ARBA00022679"/>
    </source>
</evidence>
<feature type="transmembrane region" description="Helical" evidence="9">
    <location>
        <begin position="63"/>
        <end position="84"/>
    </location>
</feature>
<keyword evidence="4 9" id="KW-0812">Transmembrane</keyword>
<keyword evidence="11" id="KW-1185">Reference proteome</keyword>
<keyword evidence="3" id="KW-0808">Transferase</keyword>
<dbReference type="Proteomes" id="UP000306544">
    <property type="component" value="Unassembled WGS sequence"/>
</dbReference>
<keyword evidence="6 9" id="KW-0472">Membrane</keyword>
<keyword evidence="5 9" id="KW-1133">Transmembrane helix</keyword>
<accession>A0A5R9A3Q8</accession>
<feature type="transmembrane region" description="Helical" evidence="9">
    <location>
        <begin position="192"/>
        <end position="213"/>
    </location>
</feature>
<feature type="transmembrane region" description="Helical" evidence="9">
    <location>
        <begin position="234"/>
        <end position="262"/>
    </location>
</feature>
<evidence type="ECO:0000256" key="4">
    <source>
        <dbReference type="ARBA" id="ARBA00022692"/>
    </source>
</evidence>